<proteinExistence type="predicted"/>
<keyword evidence="2" id="KW-1185">Reference proteome</keyword>
<reference evidence="1 2" key="1">
    <citation type="submission" date="2018-05" db="EMBL/GenBank/DDBJ databases">
        <title>Complete genome sequence of Arcticibacterium luteifluviistationis SM1504T, a cytophagaceae bacterium isolated from Arctic surface seawater.</title>
        <authorList>
            <person name="Li Y."/>
            <person name="Qin Q.-L."/>
        </authorList>
    </citation>
    <scope>NUCLEOTIDE SEQUENCE [LARGE SCALE GENOMIC DNA]</scope>
    <source>
        <strain evidence="1 2">SM1504</strain>
    </source>
</reference>
<dbReference type="EMBL" id="CP029480">
    <property type="protein sequence ID" value="AWV98054.1"/>
    <property type="molecule type" value="Genomic_DNA"/>
</dbReference>
<name>A0A2Z4GA75_9BACT</name>
<sequence>MTKATLKRLSFLLILGLISCNPEESSIREKTFYDLETVIQNEIDWLSEHKPTVKKSVRINDETEELSTNDIDWKKELEIIIQSDLNKAAYKLSYNETDSLNKISYKIKEGEKLPVASLDIWKNKNGTISRIASVHITDNYLYSSTKNIVAEFSKGHLAYYDIKGYQQLFVGTKKSFDITGFIDNKGSLKD</sequence>
<dbReference type="RefSeq" id="WP_111371156.1">
    <property type="nucleotide sequence ID" value="NZ_CP029480.1"/>
</dbReference>
<organism evidence="1 2">
    <name type="scientific">Arcticibacterium luteifluviistationis</name>
    <dbReference type="NCBI Taxonomy" id="1784714"/>
    <lineage>
        <taxon>Bacteria</taxon>
        <taxon>Pseudomonadati</taxon>
        <taxon>Bacteroidota</taxon>
        <taxon>Cytophagia</taxon>
        <taxon>Cytophagales</taxon>
        <taxon>Leadbetterellaceae</taxon>
        <taxon>Arcticibacterium</taxon>
    </lineage>
</organism>
<evidence type="ECO:0000313" key="1">
    <source>
        <dbReference type="EMBL" id="AWV98054.1"/>
    </source>
</evidence>
<protein>
    <submittedName>
        <fullName evidence="1">Uncharacterized protein</fullName>
    </submittedName>
</protein>
<evidence type="ECO:0000313" key="2">
    <source>
        <dbReference type="Proteomes" id="UP000249873"/>
    </source>
</evidence>
<dbReference type="KEGG" id="als:DJ013_07665"/>
<dbReference type="OrthoDB" id="794757at2"/>
<accession>A0A2Z4GA75</accession>
<dbReference type="Proteomes" id="UP000249873">
    <property type="component" value="Chromosome"/>
</dbReference>
<dbReference type="AlphaFoldDB" id="A0A2Z4GA75"/>
<gene>
    <name evidence="1" type="ORF">DJ013_07665</name>
</gene>
<dbReference type="PROSITE" id="PS51257">
    <property type="entry name" value="PROKAR_LIPOPROTEIN"/>
    <property type="match status" value="1"/>
</dbReference>